<evidence type="ECO:0000256" key="8">
    <source>
        <dbReference type="SAM" id="MobiDB-lite"/>
    </source>
</evidence>
<reference evidence="10" key="1">
    <citation type="submission" date="2020-05" db="EMBL/GenBank/DDBJ databases">
        <authorList>
            <person name="Chiriac C."/>
            <person name="Salcher M."/>
            <person name="Ghai R."/>
            <person name="Kavagutti S V."/>
        </authorList>
    </citation>
    <scope>NUCLEOTIDE SEQUENCE</scope>
</reference>
<comment type="similarity">
    <text evidence="2">Belongs to the autoinducer-2 exporter (AI-2E) (TC 2.A.86) family.</text>
</comment>
<feature type="transmembrane region" description="Helical" evidence="9">
    <location>
        <begin position="65"/>
        <end position="83"/>
    </location>
</feature>
<dbReference type="GO" id="GO:0005886">
    <property type="term" value="C:plasma membrane"/>
    <property type="evidence" value="ECO:0007669"/>
    <property type="project" value="UniProtKB-SubCell"/>
</dbReference>
<sequence length="377" mass="39522">MTLSERIGGRGTRKSTSQKAPATTHYGDAGAPIDRGHPFYFGFLATVGALTAFVLLRALASASQVFVLILVALFLATGLNPAVEAIRRRGLSRRTAVAIIFVAVLGFVAIFIAIIVPPLVRQTSHLIEIAPALLQDLKANPTIADLNDQYAFIDSIQKKLSSISSNGTLIISAFGGVIGVGKTVLSGTFTGLTILVLTLYFITSLPEATAISLKLVPASRRPRVALLVDAIIARVGAFVGSQILISFLASIFMTFLSLILGLPSPIAIGIIVFICGLVPLIGHFLGCGVVTLIAATQSVTIGAIAFIAYILYVQIENYVVTPKIMKRTLALPGAVTIISALIGTSLLGLVGGLLAVPVAASAILILEEVVFPRAEQR</sequence>
<dbReference type="Pfam" id="PF01594">
    <property type="entry name" value="AI-2E_transport"/>
    <property type="match status" value="1"/>
</dbReference>
<dbReference type="EMBL" id="CAFBLZ010000017">
    <property type="protein sequence ID" value="CAB4883520.1"/>
    <property type="molecule type" value="Genomic_DNA"/>
</dbReference>
<feature type="transmembrane region" description="Helical" evidence="9">
    <location>
        <begin position="224"/>
        <end position="245"/>
    </location>
</feature>
<proteinExistence type="inferred from homology"/>
<evidence type="ECO:0000256" key="9">
    <source>
        <dbReference type="SAM" id="Phobius"/>
    </source>
</evidence>
<keyword evidence="7 9" id="KW-0472">Membrane</keyword>
<protein>
    <submittedName>
        <fullName evidence="10">Unannotated protein</fullName>
    </submittedName>
</protein>
<evidence type="ECO:0000256" key="1">
    <source>
        <dbReference type="ARBA" id="ARBA00004651"/>
    </source>
</evidence>
<name>A0A6J7EQK6_9ZZZZ</name>
<comment type="subcellular location">
    <subcellularLocation>
        <location evidence="1">Cell membrane</location>
        <topology evidence="1">Multi-pass membrane protein</topology>
    </subcellularLocation>
</comment>
<feature type="transmembrane region" description="Helical" evidence="9">
    <location>
        <begin position="251"/>
        <end position="277"/>
    </location>
</feature>
<evidence type="ECO:0000256" key="4">
    <source>
        <dbReference type="ARBA" id="ARBA00022475"/>
    </source>
</evidence>
<keyword evidence="6 9" id="KW-1133">Transmembrane helix</keyword>
<dbReference type="InterPro" id="IPR002549">
    <property type="entry name" value="AI-2E-like"/>
</dbReference>
<evidence type="ECO:0000313" key="10">
    <source>
        <dbReference type="EMBL" id="CAB4883520.1"/>
    </source>
</evidence>
<feature type="transmembrane region" description="Helical" evidence="9">
    <location>
        <begin position="184"/>
        <end position="203"/>
    </location>
</feature>
<keyword evidence="5 9" id="KW-0812">Transmembrane</keyword>
<keyword evidence="3" id="KW-0813">Transport</keyword>
<feature type="transmembrane region" description="Helical" evidence="9">
    <location>
        <begin position="39"/>
        <end position="59"/>
    </location>
</feature>
<evidence type="ECO:0000256" key="6">
    <source>
        <dbReference type="ARBA" id="ARBA00022989"/>
    </source>
</evidence>
<dbReference type="PANTHER" id="PTHR21716:SF53">
    <property type="entry name" value="PERMEASE PERM-RELATED"/>
    <property type="match status" value="1"/>
</dbReference>
<evidence type="ECO:0000256" key="2">
    <source>
        <dbReference type="ARBA" id="ARBA00009773"/>
    </source>
</evidence>
<feature type="region of interest" description="Disordered" evidence="8">
    <location>
        <begin position="1"/>
        <end position="29"/>
    </location>
</feature>
<accession>A0A6J7EQK6</accession>
<organism evidence="10">
    <name type="scientific">freshwater metagenome</name>
    <dbReference type="NCBI Taxonomy" id="449393"/>
    <lineage>
        <taxon>unclassified sequences</taxon>
        <taxon>metagenomes</taxon>
        <taxon>ecological metagenomes</taxon>
    </lineage>
</organism>
<keyword evidence="4" id="KW-1003">Cell membrane</keyword>
<gene>
    <name evidence="10" type="ORF">UFOPK3482_00337</name>
</gene>
<evidence type="ECO:0000256" key="5">
    <source>
        <dbReference type="ARBA" id="ARBA00022692"/>
    </source>
</evidence>
<evidence type="ECO:0000256" key="7">
    <source>
        <dbReference type="ARBA" id="ARBA00023136"/>
    </source>
</evidence>
<dbReference type="PANTHER" id="PTHR21716">
    <property type="entry name" value="TRANSMEMBRANE PROTEIN"/>
    <property type="match status" value="1"/>
</dbReference>
<feature type="transmembrane region" description="Helical" evidence="9">
    <location>
        <begin position="333"/>
        <end position="366"/>
    </location>
</feature>
<dbReference type="AlphaFoldDB" id="A0A6J7EQK6"/>
<feature type="transmembrane region" description="Helical" evidence="9">
    <location>
        <begin position="284"/>
        <end position="313"/>
    </location>
</feature>
<evidence type="ECO:0000256" key="3">
    <source>
        <dbReference type="ARBA" id="ARBA00022448"/>
    </source>
</evidence>
<feature type="transmembrane region" description="Helical" evidence="9">
    <location>
        <begin position="95"/>
        <end position="116"/>
    </location>
</feature>